<gene>
    <name evidence="7" type="ORF">H9928_09070</name>
</gene>
<accession>A0A948TNQ1</accession>
<dbReference type="GO" id="GO:0005737">
    <property type="term" value="C:cytoplasm"/>
    <property type="evidence" value="ECO:0007669"/>
    <property type="project" value="TreeGrafter"/>
</dbReference>
<dbReference type="EMBL" id="JAHLFJ010000080">
    <property type="protein sequence ID" value="MBU3856684.1"/>
    <property type="molecule type" value="Genomic_DNA"/>
</dbReference>
<reference evidence="7" key="2">
    <citation type="submission" date="2021-04" db="EMBL/GenBank/DDBJ databases">
        <authorList>
            <person name="Gilroy R."/>
        </authorList>
    </citation>
    <scope>NUCLEOTIDE SEQUENCE</scope>
    <source>
        <strain evidence="7">8470</strain>
    </source>
</reference>
<sequence length="455" mass="50805">MKRNLTSALFCSALVPMAAMAQDRPNIIYIMTDQQSATAMSCAGNTDLRTPNMDRLAAHGVRFENAYCSMPLSGPSRSSMFTGYMPGMVGLCANGTPLPDSLRTQTLGTLMSEAGYNCAYAGKWHVHTNSLPSEHAFGFERLHEHNDYGLAEACVEFLRRKQDKPFFLVASFDNPHNICEYARKQKMPYAAIEEPADIEDCPSLPANYAVAPYDADALAFEKSLKYRLHPTRSYTPDDWRRYRNAYCRLVETVDAEIGKIVDEIDRQNLWKNTVVIFASDHGDGQGAHQWNQKTALYEEVANVPFIVCLPGGKNAGKVLPQLVNAGVDLMPSVCDWGGAKVPAGRKGVSIRPIVEKGDAAAPGQLYIVSETAFTETGGGTVGWMVRTADYKYVLYNMGLYREQLFDMKSDRGEMRNLAVEQKYRDVVKQHRALLEEWMKNHPVNGKTPDLRYIPE</sequence>
<dbReference type="Pfam" id="PF00884">
    <property type="entry name" value="Sulfatase"/>
    <property type="match status" value="1"/>
</dbReference>
<keyword evidence="5" id="KW-0732">Signal</keyword>
<evidence type="ECO:0000256" key="2">
    <source>
        <dbReference type="ARBA" id="ARBA00022723"/>
    </source>
</evidence>
<dbReference type="AlphaFoldDB" id="A0A948TNQ1"/>
<evidence type="ECO:0000256" key="4">
    <source>
        <dbReference type="PIRSR" id="PIRSR600917-52"/>
    </source>
</evidence>
<feature type="chain" id="PRO_5036982488" evidence="5">
    <location>
        <begin position="22"/>
        <end position="455"/>
    </location>
</feature>
<dbReference type="InterPro" id="IPR024607">
    <property type="entry name" value="Sulfatase_CS"/>
</dbReference>
<organism evidence="7 8">
    <name type="scientific">Candidatus Phocaeicola excrementipullorum</name>
    <dbReference type="NCBI Taxonomy" id="2838731"/>
    <lineage>
        <taxon>Bacteria</taxon>
        <taxon>Pseudomonadati</taxon>
        <taxon>Bacteroidota</taxon>
        <taxon>Bacteroidia</taxon>
        <taxon>Bacteroidales</taxon>
        <taxon>Bacteroidaceae</taxon>
        <taxon>Phocaeicola</taxon>
    </lineage>
</organism>
<dbReference type="GO" id="GO:0008484">
    <property type="term" value="F:sulfuric ester hydrolase activity"/>
    <property type="evidence" value="ECO:0007669"/>
    <property type="project" value="TreeGrafter"/>
</dbReference>
<dbReference type="Gene3D" id="3.40.720.10">
    <property type="entry name" value="Alkaline Phosphatase, subunit A"/>
    <property type="match status" value="1"/>
</dbReference>
<dbReference type="InterPro" id="IPR017850">
    <property type="entry name" value="Alkaline_phosphatase_core_sf"/>
</dbReference>
<protein>
    <submittedName>
        <fullName evidence="7">Sulfatase-like hydrolase/transferase</fullName>
    </submittedName>
</protein>
<dbReference type="Proteomes" id="UP000784286">
    <property type="component" value="Unassembled WGS sequence"/>
</dbReference>
<evidence type="ECO:0000259" key="6">
    <source>
        <dbReference type="Pfam" id="PF00884"/>
    </source>
</evidence>
<dbReference type="SUPFAM" id="SSF53649">
    <property type="entry name" value="Alkaline phosphatase-like"/>
    <property type="match status" value="1"/>
</dbReference>
<evidence type="ECO:0000256" key="5">
    <source>
        <dbReference type="SAM" id="SignalP"/>
    </source>
</evidence>
<comment type="caution">
    <text evidence="7">The sequence shown here is derived from an EMBL/GenBank/DDBJ whole genome shotgun (WGS) entry which is preliminary data.</text>
</comment>
<feature type="signal peptide" evidence="5">
    <location>
        <begin position="1"/>
        <end position="21"/>
    </location>
</feature>
<evidence type="ECO:0000313" key="7">
    <source>
        <dbReference type="EMBL" id="MBU3856684.1"/>
    </source>
</evidence>
<dbReference type="InterPro" id="IPR000917">
    <property type="entry name" value="Sulfatase_N"/>
</dbReference>
<keyword evidence="2" id="KW-0479">Metal-binding</keyword>
<reference evidence="7" key="1">
    <citation type="journal article" date="2021" name="PeerJ">
        <title>Extensive microbial diversity within the chicken gut microbiome revealed by metagenomics and culture.</title>
        <authorList>
            <person name="Gilroy R."/>
            <person name="Ravi A."/>
            <person name="Getino M."/>
            <person name="Pursley I."/>
            <person name="Horton D.L."/>
            <person name="Alikhan N.F."/>
            <person name="Baker D."/>
            <person name="Gharbi K."/>
            <person name="Hall N."/>
            <person name="Watson M."/>
            <person name="Adriaenssens E.M."/>
            <person name="Foster-Nyarko E."/>
            <person name="Jarju S."/>
            <person name="Secka A."/>
            <person name="Antonio M."/>
            <person name="Oren A."/>
            <person name="Chaudhuri R.R."/>
            <person name="La Ragione R."/>
            <person name="Hildebrand F."/>
            <person name="Pallen M.J."/>
        </authorList>
    </citation>
    <scope>NUCLEOTIDE SEQUENCE</scope>
    <source>
        <strain evidence="7">8470</strain>
    </source>
</reference>
<comment type="similarity">
    <text evidence="1">Belongs to the sulfatase family.</text>
</comment>
<keyword evidence="3 7" id="KW-0378">Hydrolase</keyword>
<evidence type="ECO:0000256" key="1">
    <source>
        <dbReference type="ARBA" id="ARBA00008779"/>
    </source>
</evidence>
<evidence type="ECO:0000313" key="8">
    <source>
        <dbReference type="Proteomes" id="UP000784286"/>
    </source>
</evidence>
<dbReference type="PROSITE" id="PS00523">
    <property type="entry name" value="SULFATASE_1"/>
    <property type="match status" value="1"/>
</dbReference>
<dbReference type="PANTHER" id="PTHR45953">
    <property type="entry name" value="IDURONATE 2-SULFATASE"/>
    <property type="match status" value="1"/>
</dbReference>
<evidence type="ECO:0000256" key="3">
    <source>
        <dbReference type="ARBA" id="ARBA00022801"/>
    </source>
</evidence>
<comment type="PTM">
    <text evidence="4">The conversion to 3-oxoalanine (also known as C-formylglycine, FGly), of a serine or cysteine residue in prokaryotes and of a cysteine residue in eukaryotes, is critical for catalytic activity.</text>
</comment>
<feature type="modified residue" description="3-oxoalanine (Ser)" evidence="4">
    <location>
        <position position="73"/>
    </location>
</feature>
<name>A0A948TNQ1_9BACT</name>
<dbReference type="GO" id="GO:0046872">
    <property type="term" value="F:metal ion binding"/>
    <property type="evidence" value="ECO:0007669"/>
    <property type="project" value="UniProtKB-KW"/>
</dbReference>
<dbReference type="PANTHER" id="PTHR45953:SF1">
    <property type="entry name" value="IDURONATE 2-SULFATASE"/>
    <property type="match status" value="1"/>
</dbReference>
<proteinExistence type="inferred from homology"/>
<feature type="domain" description="Sulfatase N-terminal" evidence="6">
    <location>
        <begin position="25"/>
        <end position="338"/>
    </location>
</feature>